<sequence>MTSDARLKSAGGYRRAWVTTAFGKIQFQELGRRVPLEDQHFFQRPTGRNFRRCPSPS</sequence>
<gene>
    <name evidence="1" type="ORF">WN55_09886</name>
</gene>
<dbReference type="AlphaFoldDB" id="A0A154P791"/>
<organism evidence="1 2">
    <name type="scientific">Dufourea novaeangliae</name>
    <name type="common">Sweat bee</name>
    <dbReference type="NCBI Taxonomy" id="178035"/>
    <lineage>
        <taxon>Eukaryota</taxon>
        <taxon>Metazoa</taxon>
        <taxon>Ecdysozoa</taxon>
        <taxon>Arthropoda</taxon>
        <taxon>Hexapoda</taxon>
        <taxon>Insecta</taxon>
        <taxon>Pterygota</taxon>
        <taxon>Neoptera</taxon>
        <taxon>Endopterygota</taxon>
        <taxon>Hymenoptera</taxon>
        <taxon>Apocrita</taxon>
        <taxon>Aculeata</taxon>
        <taxon>Apoidea</taxon>
        <taxon>Anthophila</taxon>
        <taxon>Halictidae</taxon>
        <taxon>Rophitinae</taxon>
        <taxon>Dufourea</taxon>
    </lineage>
</organism>
<proteinExistence type="predicted"/>
<name>A0A154P791_DUFNO</name>
<dbReference type="EMBL" id="KQ434831">
    <property type="protein sequence ID" value="KZC07805.1"/>
    <property type="molecule type" value="Genomic_DNA"/>
</dbReference>
<dbReference type="Proteomes" id="UP000076502">
    <property type="component" value="Unassembled WGS sequence"/>
</dbReference>
<accession>A0A154P791</accession>
<protein>
    <submittedName>
        <fullName evidence="1">Uncharacterized protein</fullName>
    </submittedName>
</protein>
<evidence type="ECO:0000313" key="2">
    <source>
        <dbReference type="Proteomes" id="UP000076502"/>
    </source>
</evidence>
<evidence type="ECO:0000313" key="1">
    <source>
        <dbReference type="EMBL" id="KZC07805.1"/>
    </source>
</evidence>
<keyword evidence="2" id="KW-1185">Reference proteome</keyword>
<reference evidence="1 2" key="1">
    <citation type="submission" date="2015-07" db="EMBL/GenBank/DDBJ databases">
        <title>The genome of Dufourea novaeangliae.</title>
        <authorList>
            <person name="Pan H."/>
            <person name="Kapheim K."/>
        </authorList>
    </citation>
    <scope>NUCLEOTIDE SEQUENCE [LARGE SCALE GENOMIC DNA]</scope>
    <source>
        <strain evidence="1">0120121106</strain>
        <tissue evidence="1">Whole body</tissue>
    </source>
</reference>